<keyword evidence="5" id="KW-0804">Transcription</keyword>
<dbReference type="GO" id="GO:0003677">
    <property type="term" value="F:DNA binding"/>
    <property type="evidence" value="ECO:0007669"/>
    <property type="project" value="UniProtKB-KW"/>
</dbReference>
<dbReference type="PANTHER" id="PTHR30293">
    <property type="entry name" value="TRANSCRIPTIONAL REGULATORY PROTEIN NAC-RELATED"/>
    <property type="match status" value="1"/>
</dbReference>
<dbReference type="OrthoDB" id="8587114at2"/>
<reference evidence="7 8" key="1">
    <citation type="submission" date="2016-11" db="EMBL/GenBank/DDBJ databases">
        <authorList>
            <person name="Jaros S."/>
            <person name="Januszkiewicz K."/>
            <person name="Wedrychowicz H."/>
        </authorList>
    </citation>
    <scope>NUCLEOTIDE SEQUENCE [LARGE SCALE GENOMIC DNA]</scope>
    <source>
        <strain evidence="7 8">GAS86</strain>
    </source>
</reference>
<protein>
    <submittedName>
        <fullName evidence="7">LysR family transcriptional regulator, nitrogen assimilation regulatory protein</fullName>
    </submittedName>
</protein>
<keyword evidence="3" id="KW-0238">DNA-binding</keyword>
<dbReference type="InterPro" id="IPR036390">
    <property type="entry name" value="WH_DNA-bd_sf"/>
</dbReference>
<keyword evidence="2" id="KW-0805">Transcription regulation</keyword>
<sequence length="306" mass="32313">MKLRQLRYFVTIVDAGSFSRAAQVAHVAQPALSQQIADLEDQLGVSLLQRSARGVNATAAGERLYVEASAILRRVERLPEVVRGHGEEVEGCVSIGMAFPLAAQLAGPIMAACRIALPKVRLKLSSAGSIQLATSIREHAIDLAVLFEGEPYAGCVRVPLFDRRLFLLRRANGSVRPGSITFRELADLPLVLPHQPNIVRLVLDRLFAEAGIEPHVAAEADVSADMLAAVQAGVGDTILPLGGTDELPANISAQAIEPAVSLTASIVSSAETPLAAAGEAVRDFIAGFVKQHLSEHPVPGVEPAGE</sequence>
<dbReference type="Gene3D" id="1.10.10.10">
    <property type="entry name" value="Winged helix-like DNA-binding domain superfamily/Winged helix DNA-binding domain"/>
    <property type="match status" value="1"/>
</dbReference>
<dbReference type="InterPro" id="IPR000847">
    <property type="entry name" value="LysR_HTH_N"/>
</dbReference>
<dbReference type="GO" id="GO:0003700">
    <property type="term" value="F:DNA-binding transcription factor activity"/>
    <property type="evidence" value="ECO:0007669"/>
    <property type="project" value="InterPro"/>
</dbReference>
<dbReference type="AlphaFoldDB" id="A0A1N6KD98"/>
<dbReference type="RefSeq" id="WP_074268621.1">
    <property type="nucleotide sequence ID" value="NZ_FSRM01000002.1"/>
</dbReference>
<evidence type="ECO:0000256" key="1">
    <source>
        <dbReference type="ARBA" id="ARBA00009437"/>
    </source>
</evidence>
<dbReference type="SUPFAM" id="SSF46785">
    <property type="entry name" value="Winged helix' DNA-binding domain"/>
    <property type="match status" value="1"/>
</dbReference>
<dbReference type="PANTHER" id="PTHR30293:SF0">
    <property type="entry name" value="NITROGEN ASSIMILATION REGULATORY PROTEIN NAC"/>
    <property type="match status" value="1"/>
</dbReference>
<name>A0A1N6KD98_9BURK</name>
<dbReference type="InterPro" id="IPR036388">
    <property type="entry name" value="WH-like_DNA-bd_sf"/>
</dbReference>
<evidence type="ECO:0000256" key="2">
    <source>
        <dbReference type="ARBA" id="ARBA00023015"/>
    </source>
</evidence>
<dbReference type="PROSITE" id="PS50931">
    <property type="entry name" value="HTH_LYSR"/>
    <property type="match status" value="1"/>
</dbReference>
<evidence type="ECO:0000256" key="4">
    <source>
        <dbReference type="ARBA" id="ARBA00023159"/>
    </source>
</evidence>
<feature type="domain" description="HTH lysR-type" evidence="6">
    <location>
        <begin position="1"/>
        <end position="58"/>
    </location>
</feature>
<accession>A0A1N6KD98</accession>
<evidence type="ECO:0000256" key="3">
    <source>
        <dbReference type="ARBA" id="ARBA00023125"/>
    </source>
</evidence>
<evidence type="ECO:0000313" key="8">
    <source>
        <dbReference type="Proteomes" id="UP000184693"/>
    </source>
</evidence>
<keyword evidence="4" id="KW-0010">Activator</keyword>
<dbReference type="FunFam" id="1.10.10.10:FF:000001">
    <property type="entry name" value="LysR family transcriptional regulator"/>
    <property type="match status" value="1"/>
</dbReference>
<dbReference type="InterPro" id="IPR005119">
    <property type="entry name" value="LysR_subst-bd"/>
</dbReference>
<dbReference type="Pfam" id="PF00126">
    <property type="entry name" value="HTH_1"/>
    <property type="match status" value="1"/>
</dbReference>
<evidence type="ECO:0000313" key="7">
    <source>
        <dbReference type="EMBL" id="SIO54554.1"/>
    </source>
</evidence>
<evidence type="ECO:0000259" key="6">
    <source>
        <dbReference type="PROSITE" id="PS50931"/>
    </source>
</evidence>
<dbReference type="SUPFAM" id="SSF53850">
    <property type="entry name" value="Periplasmic binding protein-like II"/>
    <property type="match status" value="1"/>
</dbReference>
<dbReference type="EMBL" id="FSRM01000002">
    <property type="protein sequence ID" value="SIO54554.1"/>
    <property type="molecule type" value="Genomic_DNA"/>
</dbReference>
<dbReference type="PRINTS" id="PR00039">
    <property type="entry name" value="HTHLYSR"/>
</dbReference>
<dbReference type="Pfam" id="PF03466">
    <property type="entry name" value="LysR_substrate"/>
    <property type="match status" value="1"/>
</dbReference>
<dbReference type="Proteomes" id="UP000184693">
    <property type="component" value="Unassembled WGS sequence"/>
</dbReference>
<organism evidence="7 8">
    <name type="scientific">Paraburkholderia phenazinium</name>
    <dbReference type="NCBI Taxonomy" id="60549"/>
    <lineage>
        <taxon>Bacteria</taxon>
        <taxon>Pseudomonadati</taxon>
        <taxon>Pseudomonadota</taxon>
        <taxon>Betaproteobacteria</taxon>
        <taxon>Burkholderiales</taxon>
        <taxon>Burkholderiaceae</taxon>
        <taxon>Paraburkholderia</taxon>
    </lineage>
</organism>
<evidence type="ECO:0000256" key="5">
    <source>
        <dbReference type="ARBA" id="ARBA00023163"/>
    </source>
</evidence>
<dbReference type="Gene3D" id="3.40.190.290">
    <property type="match status" value="1"/>
</dbReference>
<gene>
    <name evidence="7" type="ORF">SAMN05444168_6868</name>
</gene>
<comment type="similarity">
    <text evidence="1">Belongs to the LysR transcriptional regulatory family.</text>
</comment>
<dbReference type="GO" id="GO:2000142">
    <property type="term" value="P:regulation of DNA-templated transcription initiation"/>
    <property type="evidence" value="ECO:0007669"/>
    <property type="project" value="TreeGrafter"/>
</dbReference>
<proteinExistence type="inferred from homology"/>